<dbReference type="Pfam" id="PF13896">
    <property type="entry name" value="Glyco_transf_49"/>
    <property type="match status" value="2"/>
</dbReference>
<keyword evidence="4" id="KW-1133">Transmembrane helix</keyword>
<dbReference type="GO" id="GO:0015020">
    <property type="term" value="F:glucuronosyltransferase activity"/>
    <property type="evidence" value="ECO:0007669"/>
    <property type="project" value="TreeGrafter"/>
</dbReference>
<sequence>MPFVRALGAVHFLVTAYIFLATAYTTCSLFGRLPRAFLSRLHDRGTVADSQPSPGLYLDAGHYHGEPRGAFTDQYPTLNHPRTNTSLDAQGPATSLDLSEELFLSKAFAQSMRPSKIIPYFYRATADLEKDDITIATLVTSNRFGVFKKLVEDYQGPISVAIHIKDTAEEVEALLDRLHELYTSVPAMSAYVDIHLMIDHFDRQFNTWRNVARLFARTDYVMMLDVDFALCTDFRSSVRRSRPIMDKLESGDAAFVLPAFEYVKQRDGIEQANLPRSKKALVSLVKQGVIDVFHRSWAPGHNSTDYPRFYSSRPGEVYKVTQYQSAYEPYVIFKKEGPPWCDERFVGYGGNKAACLFEMYLSGISFYVLSDHFLIHQSHPYEEEARKSERKYNKKIYSDFKEEACLRYTSVNPTVTRILTKDVGI</sequence>
<evidence type="ECO:0000256" key="4">
    <source>
        <dbReference type="ARBA" id="ARBA00022989"/>
    </source>
</evidence>
<evidence type="ECO:0000256" key="5">
    <source>
        <dbReference type="ARBA" id="ARBA00023136"/>
    </source>
</evidence>
<keyword evidence="2" id="KW-0812">Transmembrane</keyword>
<organism evidence="7 8">
    <name type="scientific">Heliocybe sulcata</name>
    <dbReference type="NCBI Taxonomy" id="5364"/>
    <lineage>
        <taxon>Eukaryota</taxon>
        <taxon>Fungi</taxon>
        <taxon>Dikarya</taxon>
        <taxon>Basidiomycota</taxon>
        <taxon>Agaricomycotina</taxon>
        <taxon>Agaricomycetes</taxon>
        <taxon>Gloeophyllales</taxon>
        <taxon>Gloeophyllaceae</taxon>
        <taxon>Heliocybe</taxon>
    </lineage>
</organism>
<proteinExistence type="predicted"/>
<protein>
    <recommendedName>
        <fullName evidence="9">Glycosyltransferase family 49 protein</fullName>
    </recommendedName>
</protein>
<evidence type="ECO:0000256" key="6">
    <source>
        <dbReference type="ARBA" id="ARBA00023180"/>
    </source>
</evidence>
<evidence type="ECO:0000313" key="8">
    <source>
        <dbReference type="Proteomes" id="UP000305948"/>
    </source>
</evidence>
<dbReference type="AlphaFoldDB" id="A0A5C3N3V7"/>
<dbReference type="SUPFAM" id="SSF53448">
    <property type="entry name" value="Nucleotide-diphospho-sugar transferases"/>
    <property type="match status" value="1"/>
</dbReference>
<dbReference type="PANTHER" id="PTHR12270">
    <property type="entry name" value="GLYCOSYLTRANSFERASE-RELATED"/>
    <property type="match status" value="1"/>
</dbReference>
<gene>
    <name evidence="7" type="ORF">OE88DRAFT_1630451</name>
</gene>
<keyword evidence="6" id="KW-0325">Glycoprotein</keyword>
<dbReference type="PANTHER" id="PTHR12270:SF25">
    <property type="entry name" value="GLYCOSYLTRANSFERASE-LIKE PROTEIN LARGE"/>
    <property type="match status" value="1"/>
</dbReference>
<dbReference type="InterPro" id="IPR051292">
    <property type="entry name" value="Xyl/GlcA_transferase"/>
</dbReference>
<dbReference type="Proteomes" id="UP000305948">
    <property type="component" value="Unassembled WGS sequence"/>
</dbReference>
<evidence type="ECO:0008006" key="9">
    <source>
        <dbReference type="Google" id="ProtNLM"/>
    </source>
</evidence>
<name>A0A5C3N3V7_9AGAM</name>
<dbReference type="STRING" id="5364.A0A5C3N3V7"/>
<evidence type="ECO:0000256" key="2">
    <source>
        <dbReference type="ARBA" id="ARBA00022692"/>
    </source>
</evidence>
<accession>A0A5C3N3V7</accession>
<dbReference type="InterPro" id="IPR029044">
    <property type="entry name" value="Nucleotide-diphossugar_trans"/>
</dbReference>
<dbReference type="OrthoDB" id="411524at2759"/>
<dbReference type="Gene3D" id="3.90.550.10">
    <property type="entry name" value="Spore Coat Polysaccharide Biosynthesis Protein SpsA, Chain A"/>
    <property type="match status" value="1"/>
</dbReference>
<evidence type="ECO:0000256" key="1">
    <source>
        <dbReference type="ARBA" id="ARBA00004606"/>
    </source>
</evidence>
<evidence type="ECO:0000313" key="7">
    <source>
        <dbReference type="EMBL" id="TFK51106.1"/>
    </source>
</evidence>
<dbReference type="GO" id="GO:0016020">
    <property type="term" value="C:membrane"/>
    <property type="evidence" value="ECO:0007669"/>
    <property type="project" value="UniProtKB-SubCell"/>
</dbReference>
<dbReference type="GO" id="GO:0042285">
    <property type="term" value="F:xylosyltransferase activity"/>
    <property type="evidence" value="ECO:0007669"/>
    <property type="project" value="TreeGrafter"/>
</dbReference>
<dbReference type="GO" id="GO:0035269">
    <property type="term" value="P:protein O-linked glycosylation via mannose"/>
    <property type="evidence" value="ECO:0007669"/>
    <property type="project" value="TreeGrafter"/>
</dbReference>
<keyword evidence="3" id="KW-0735">Signal-anchor</keyword>
<dbReference type="EMBL" id="ML213512">
    <property type="protein sequence ID" value="TFK51106.1"/>
    <property type="molecule type" value="Genomic_DNA"/>
</dbReference>
<keyword evidence="5" id="KW-0472">Membrane</keyword>
<keyword evidence="8" id="KW-1185">Reference proteome</keyword>
<comment type="subcellular location">
    <subcellularLocation>
        <location evidence="1">Membrane</location>
        <topology evidence="1">Single-pass type II membrane protein</topology>
    </subcellularLocation>
</comment>
<reference evidence="7 8" key="1">
    <citation type="journal article" date="2019" name="Nat. Ecol. Evol.">
        <title>Megaphylogeny resolves global patterns of mushroom evolution.</title>
        <authorList>
            <person name="Varga T."/>
            <person name="Krizsan K."/>
            <person name="Foldi C."/>
            <person name="Dima B."/>
            <person name="Sanchez-Garcia M."/>
            <person name="Sanchez-Ramirez S."/>
            <person name="Szollosi G.J."/>
            <person name="Szarkandi J.G."/>
            <person name="Papp V."/>
            <person name="Albert L."/>
            <person name="Andreopoulos W."/>
            <person name="Angelini C."/>
            <person name="Antonin V."/>
            <person name="Barry K.W."/>
            <person name="Bougher N.L."/>
            <person name="Buchanan P."/>
            <person name="Buyck B."/>
            <person name="Bense V."/>
            <person name="Catcheside P."/>
            <person name="Chovatia M."/>
            <person name="Cooper J."/>
            <person name="Damon W."/>
            <person name="Desjardin D."/>
            <person name="Finy P."/>
            <person name="Geml J."/>
            <person name="Haridas S."/>
            <person name="Hughes K."/>
            <person name="Justo A."/>
            <person name="Karasinski D."/>
            <person name="Kautmanova I."/>
            <person name="Kiss B."/>
            <person name="Kocsube S."/>
            <person name="Kotiranta H."/>
            <person name="LaButti K.M."/>
            <person name="Lechner B.E."/>
            <person name="Liimatainen K."/>
            <person name="Lipzen A."/>
            <person name="Lukacs Z."/>
            <person name="Mihaltcheva S."/>
            <person name="Morgado L.N."/>
            <person name="Niskanen T."/>
            <person name="Noordeloos M.E."/>
            <person name="Ohm R.A."/>
            <person name="Ortiz-Santana B."/>
            <person name="Ovrebo C."/>
            <person name="Racz N."/>
            <person name="Riley R."/>
            <person name="Savchenko A."/>
            <person name="Shiryaev A."/>
            <person name="Soop K."/>
            <person name="Spirin V."/>
            <person name="Szebenyi C."/>
            <person name="Tomsovsky M."/>
            <person name="Tulloss R.E."/>
            <person name="Uehling J."/>
            <person name="Grigoriev I.V."/>
            <person name="Vagvolgyi C."/>
            <person name="Papp T."/>
            <person name="Martin F.M."/>
            <person name="Miettinen O."/>
            <person name="Hibbett D.S."/>
            <person name="Nagy L.G."/>
        </authorList>
    </citation>
    <scope>NUCLEOTIDE SEQUENCE [LARGE SCALE GENOMIC DNA]</scope>
    <source>
        <strain evidence="7 8">OMC1185</strain>
    </source>
</reference>
<evidence type="ECO:0000256" key="3">
    <source>
        <dbReference type="ARBA" id="ARBA00022968"/>
    </source>
</evidence>